<name>A0A2P2Q442_RHIMU</name>
<protein>
    <submittedName>
        <fullName evidence="1">Uncharacterized protein</fullName>
    </submittedName>
</protein>
<dbReference type="AlphaFoldDB" id="A0A2P2Q442"/>
<evidence type="ECO:0000313" key="1">
    <source>
        <dbReference type="EMBL" id="MBX61756.1"/>
    </source>
</evidence>
<sequence length="39" mass="4476">MWAKQAHQCLLASNFNVLTETNAIDILYLYSFTTQAKNL</sequence>
<organism evidence="1">
    <name type="scientific">Rhizophora mucronata</name>
    <name type="common">Asiatic mangrove</name>
    <dbReference type="NCBI Taxonomy" id="61149"/>
    <lineage>
        <taxon>Eukaryota</taxon>
        <taxon>Viridiplantae</taxon>
        <taxon>Streptophyta</taxon>
        <taxon>Embryophyta</taxon>
        <taxon>Tracheophyta</taxon>
        <taxon>Spermatophyta</taxon>
        <taxon>Magnoliopsida</taxon>
        <taxon>eudicotyledons</taxon>
        <taxon>Gunneridae</taxon>
        <taxon>Pentapetalae</taxon>
        <taxon>rosids</taxon>
        <taxon>fabids</taxon>
        <taxon>Malpighiales</taxon>
        <taxon>Rhizophoraceae</taxon>
        <taxon>Rhizophora</taxon>
    </lineage>
</organism>
<accession>A0A2P2Q442</accession>
<reference evidence="1" key="1">
    <citation type="submission" date="2018-02" db="EMBL/GenBank/DDBJ databases">
        <title>Rhizophora mucronata_Transcriptome.</title>
        <authorList>
            <person name="Meera S.P."/>
            <person name="Sreeshan A."/>
            <person name="Augustine A."/>
        </authorList>
    </citation>
    <scope>NUCLEOTIDE SEQUENCE</scope>
    <source>
        <tissue evidence="1">Leaf</tissue>
    </source>
</reference>
<dbReference type="EMBL" id="GGEC01081272">
    <property type="protein sequence ID" value="MBX61756.1"/>
    <property type="molecule type" value="Transcribed_RNA"/>
</dbReference>
<proteinExistence type="predicted"/>